<dbReference type="Proteomes" id="UP000640052">
    <property type="component" value="Unassembled WGS sequence"/>
</dbReference>
<dbReference type="InterPro" id="IPR036736">
    <property type="entry name" value="ACP-like_sf"/>
</dbReference>
<keyword evidence="3" id="KW-1185">Reference proteome</keyword>
<protein>
    <recommendedName>
        <fullName evidence="1">Carrier domain-containing protein</fullName>
    </recommendedName>
</protein>
<evidence type="ECO:0000313" key="3">
    <source>
        <dbReference type="Proteomes" id="UP000640052"/>
    </source>
</evidence>
<name>A0A919QFE6_9ACTN</name>
<feature type="domain" description="Carrier" evidence="1">
    <location>
        <begin position="1"/>
        <end position="72"/>
    </location>
</feature>
<reference evidence="2" key="1">
    <citation type="submission" date="2021-01" db="EMBL/GenBank/DDBJ databases">
        <title>Whole genome shotgun sequence of Acrocarpospora phusangensis NBRC 108782.</title>
        <authorList>
            <person name="Komaki H."/>
            <person name="Tamura T."/>
        </authorList>
    </citation>
    <scope>NUCLEOTIDE SEQUENCE</scope>
    <source>
        <strain evidence="2">NBRC 108782</strain>
    </source>
</reference>
<proteinExistence type="predicted"/>
<sequence>MTESEVATLMAEILETDEIAADESFFEVGGSSFLLLTLIARIQERTGVTLRMIDIIRRPTPVGVHELVDGVS</sequence>
<comment type="caution">
    <text evidence="2">The sequence shown here is derived from an EMBL/GenBank/DDBJ whole genome shotgun (WGS) entry which is preliminary data.</text>
</comment>
<dbReference type="SUPFAM" id="SSF47336">
    <property type="entry name" value="ACP-like"/>
    <property type="match status" value="1"/>
</dbReference>
<dbReference type="RefSeq" id="WP_204044496.1">
    <property type="nucleotide sequence ID" value="NZ_BOOA01000065.1"/>
</dbReference>
<dbReference type="AlphaFoldDB" id="A0A919QFE6"/>
<gene>
    <name evidence="2" type="ORF">Aph01nite_61610</name>
</gene>
<evidence type="ECO:0000313" key="2">
    <source>
        <dbReference type="EMBL" id="GIH27851.1"/>
    </source>
</evidence>
<dbReference type="InterPro" id="IPR009081">
    <property type="entry name" value="PP-bd_ACP"/>
</dbReference>
<dbReference type="EMBL" id="BOOA01000065">
    <property type="protein sequence ID" value="GIH27851.1"/>
    <property type="molecule type" value="Genomic_DNA"/>
</dbReference>
<accession>A0A919QFE6</accession>
<dbReference type="PROSITE" id="PS50075">
    <property type="entry name" value="CARRIER"/>
    <property type="match status" value="1"/>
</dbReference>
<organism evidence="2 3">
    <name type="scientific">Acrocarpospora phusangensis</name>
    <dbReference type="NCBI Taxonomy" id="1070424"/>
    <lineage>
        <taxon>Bacteria</taxon>
        <taxon>Bacillati</taxon>
        <taxon>Actinomycetota</taxon>
        <taxon>Actinomycetes</taxon>
        <taxon>Streptosporangiales</taxon>
        <taxon>Streptosporangiaceae</taxon>
        <taxon>Acrocarpospora</taxon>
    </lineage>
</organism>
<evidence type="ECO:0000259" key="1">
    <source>
        <dbReference type="PROSITE" id="PS50075"/>
    </source>
</evidence>
<dbReference type="Pfam" id="PF00550">
    <property type="entry name" value="PP-binding"/>
    <property type="match status" value="1"/>
</dbReference>
<dbReference type="Gene3D" id="1.10.1200.10">
    <property type="entry name" value="ACP-like"/>
    <property type="match status" value="1"/>
</dbReference>